<reference evidence="3" key="1">
    <citation type="journal article" date="2019" name="Int. J. Syst. Evol. Microbiol.">
        <title>The Global Catalogue of Microorganisms (GCM) 10K type strain sequencing project: providing services to taxonomists for standard genome sequencing and annotation.</title>
        <authorList>
            <consortium name="The Broad Institute Genomics Platform"/>
            <consortium name="The Broad Institute Genome Sequencing Center for Infectious Disease"/>
            <person name="Wu L."/>
            <person name="Ma J."/>
        </authorList>
    </citation>
    <scope>NUCLEOTIDE SEQUENCE [LARGE SCALE GENOMIC DNA]</scope>
    <source>
        <strain evidence="3">JCM 17225</strain>
    </source>
</reference>
<protein>
    <recommendedName>
        <fullName evidence="4">Outer membrane protein beta-barrel domain-containing protein</fullName>
    </recommendedName>
</protein>
<sequence>MRKIYLLLTLTALLFSPVRAQVLLPTIADSITQSLNRQFPDRQLSAWQRAQLVRQQLENAVLDQQMPKIPLLLEYLAHAAPDSLPAVQPREAMSLLLASGAYGPLLKRVLADKSAQAQQQYRLAPVARPNTLADIADFYTATHVETLVAQTQKLPQEEAAFIQLLLEVLPRGGVSPATDSTIQRFQQRHPHSPYGYVLKAFQTQEQVKVSLRKWHVREEEFGSAYSLHNPNYRLSHLRFGGEYHCGTAIFTGGTGEVFGPGFRAGVGAELGWDRCMLYLGGCFGWATVRNDFTYLGNSWSRGTKLHYYFLDASVGYHLINGGKVVLTPFVGLSMGNFYLPVNNSDRSLELYLSRPLTAGLGIDIVVGEGESNATLSSLMLKVRGGVRAGNTLIKPDTPGTLFYIDLGFGFRVAGKIILPSL</sequence>
<dbReference type="EMBL" id="BAABDK010000016">
    <property type="protein sequence ID" value="GAA4035671.1"/>
    <property type="molecule type" value="Genomic_DNA"/>
</dbReference>
<evidence type="ECO:0000256" key="1">
    <source>
        <dbReference type="SAM" id="SignalP"/>
    </source>
</evidence>
<evidence type="ECO:0000313" key="2">
    <source>
        <dbReference type="EMBL" id="GAA4035671.1"/>
    </source>
</evidence>
<keyword evidence="3" id="KW-1185">Reference proteome</keyword>
<gene>
    <name evidence="2" type="ORF">GCM10022409_20500</name>
</gene>
<evidence type="ECO:0000313" key="3">
    <source>
        <dbReference type="Proteomes" id="UP001501469"/>
    </source>
</evidence>
<dbReference type="RefSeq" id="WP_345053727.1">
    <property type="nucleotide sequence ID" value="NZ_BAABDK010000016.1"/>
</dbReference>
<dbReference type="Proteomes" id="UP001501469">
    <property type="component" value="Unassembled WGS sequence"/>
</dbReference>
<proteinExistence type="predicted"/>
<organism evidence="2 3">
    <name type="scientific">Hymenobacter glaciei</name>
    <dbReference type="NCBI Taxonomy" id="877209"/>
    <lineage>
        <taxon>Bacteria</taxon>
        <taxon>Pseudomonadati</taxon>
        <taxon>Bacteroidota</taxon>
        <taxon>Cytophagia</taxon>
        <taxon>Cytophagales</taxon>
        <taxon>Hymenobacteraceae</taxon>
        <taxon>Hymenobacter</taxon>
    </lineage>
</organism>
<comment type="caution">
    <text evidence="2">The sequence shown here is derived from an EMBL/GenBank/DDBJ whole genome shotgun (WGS) entry which is preliminary data.</text>
</comment>
<keyword evidence="1" id="KW-0732">Signal</keyword>
<evidence type="ECO:0008006" key="4">
    <source>
        <dbReference type="Google" id="ProtNLM"/>
    </source>
</evidence>
<name>A0ABP7U6C6_9BACT</name>
<feature type="chain" id="PRO_5046414840" description="Outer membrane protein beta-barrel domain-containing protein" evidence="1">
    <location>
        <begin position="21"/>
        <end position="421"/>
    </location>
</feature>
<accession>A0ABP7U6C6</accession>
<feature type="signal peptide" evidence="1">
    <location>
        <begin position="1"/>
        <end position="20"/>
    </location>
</feature>